<reference evidence="3" key="1">
    <citation type="journal article" date="2013" name="Science">
        <title>The Amborella genome and the evolution of flowering plants.</title>
        <authorList>
            <consortium name="Amborella Genome Project"/>
        </authorList>
    </citation>
    <scope>NUCLEOTIDE SEQUENCE [LARGE SCALE GENOMIC DNA]</scope>
</reference>
<dbReference type="AlphaFoldDB" id="W1NR22"/>
<proteinExistence type="predicted"/>
<evidence type="ECO:0000313" key="3">
    <source>
        <dbReference type="Proteomes" id="UP000017836"/>
    </source>
</evidence>
<feature type="region of interest" description="Disordered" evidence="1">
    <location>
        <begin position="88"/>
        <end position="153"/>
    </location>
</feature>
<dbReference type="EMBL" id="KI395483">
    <property type="protein sequence ID" value="ERM98247.1"/>
    <property type="molecule type" value="Genomic_DNA"/>
</dbReference>
<dbReference type="HOGENOM" id="CLU_951057_0_0_1"/>
<organism evidence="2 3">
    <name type="scientific">Amborella trichopoda</name>
    <dbReference type="NCBI Taxonomy" id="13333"/>
    <lineage>
        <taxon>Eukaryota</taxon>
        <taxon>Viridiplantae</taxon>
        <taxon>Streptophyta</taxon>
        <taxon>Embryophyta</taxon>
        <taxon>Tracheophyta</taxon>
        <taxon>Spermatophyta</taxon>
        <taxon>Magnoliopsida</taxon>
        <taxon>Amborellales</taxon>
        <taxon>Amborellaceae</taxon>
        <taxon>Amborella</taxon>
    </lineage>
</organism>
<feature type="compositionally biased region" description="Basic and acidic residues" evidence="1">
    <location>
        <begin position="135"/>
        <end position="148"/>
    </location>
</feature>
<name>W1NR22_AMBTC</name>
<keyword evidence="3" id="KW-1185">Reference proteome</keyword>
<evidence type="ECO:0000256" key="1">
    <source>
        <dbReference type="SAM" id="MobiDB-lite"/>
    </source>
</evidence>
<sequence length="293" mass="32872">MAHLLDDNMNGLFVLTDSDLGCQLRVPNLWVWLCPRESYGNPDSLSGKSKGFSGSIHRLRGFVLEIKMAFQTPIAIRIQDENIDARRGKGIAGGKVDGSKHTQKGLKERKALADVSKSVKPSQPNVIKQSITKQKSVESDTRNKKSEPSKFGLTEQQIKQCEEWAKEGVEHAYFTGSDQQKLKEKNAKDAVKKEVDEIMTALRSWTHMAYCNIRPTMALDNDFLELKHEPEVLPPGIISSGPYSGIEAYDPFDEDEDEDILSRFPDICELKLKNEYLSVAWNVAILASYGLNL</sequence>
<dbReference type="Proteomes" id="UP000017836">
    <property type="component" value="Unassembled WGS sequence"/>
</dbReference>
<feature type="compositionally biased region" description="Basic and acidic residues" evidence="1">
    <location>
        <begin position="97"/>
        <end position="112"/>
    </location>
</feature>
<dbReference type="Gramene" id="ERM98247">
    <property type="protein sequence ID" value="ERM98247"/>
    <property type="gene ID" value="AMTR_s00095p00167190"/>
</dbReference>
<accession>W1NR22</accession>
<protein>
    <submittedName>
        <fullName evidence="2">Uncharacterized protein</fullName>
    </submittedName>
</protein>
<evidence type="ECO:0000313" key="2">
    <source>
        <dbReference type="EMBL" id="ERM98247.1"/>
    </source>
</evidence>
<feature type="compositionally biased region" description="Polar residues" evidence="1">
    <location>
        <begin position="119"/>
        <end position="134"/>
    </location>
</feature>
<gene>
    <name evidence="2" type="ORF">AMTR_s00095p00167190</name>
</gene>
<dbReference type="eggNOG" id="ENOG502S8H0">
    <property type="taxonomic scope" value="Eukaryota"/>
</dbReference>